<accession>A0A8K0QXV0</accession>
<evidence type="ECO:0000256" key="1">
    <source>
        <dbReference type="SAM" id="MobiDB-lite"/>
    </source>
</evidence>
<dbReference type="AlphaFoldDB" id="A0A8K0QXV0"/>
<protein>
    <submittedName>
        <fullName evidence="2">Uncharacterized protein</fullName>
    </submittedName>
</protein>
<organism evidence="2 3">
    <name type="scientific">Paraphoma chrysanthemicola</name>
    <dbReference type="NCBI Taxonomy" id="798071"/>
    <lineage>
        <taxon>Eukaryota</taxon>
        <taxon>Fungi</taxon>
        <taxon>Dikarya</taxon>
        <taxon>Ascomycota</taxon>
        <taxon>Pezizomycotina</taxon>
        <taxon>Dothideomycetes</taxon>
        <taxon>Pleosporomycetidae</taxon>
        <taxon>Pleosporales</taxon>
        <taxon>Pleosporineae</taxon>
        <taxon>Phaeosphaeriaceae</taxon>
        <taxon>Paraphoma</taxon>
    </lineage>
</organism>
<keyword evidence="3" id="KW-1185">Reference proteome</keyword>
<proteinExistence type="predicted"/>
<evidence type="ECO:0000313" key="3">
    <source>
        <dbReference type="Proteomes" id="UP000813461"/>
    </source>
</evidence>
<evidence type="ECO:0000313" key="2">
    <source>
        <dbReference type="EMBL" id="KAH7077415.1"/>
    </source>
</evidence>
<feature type="region of interest" description="Disordered" evidence="1">
    <location>
        <begin position="1"/>
        <end position="68"/>
    </location>
</feature>
<feature type="compositionally biased region" description="Low complexity" evidence="1">
    <location>
        <begin position="1"/>
        <end position="30"/>
    </location>
</feature>
<gene>
    <name evidence="2" type="ORF">FB567DRAFT_478243</name>
</gene>
<dbReference type="OrthoDB" id="3676375at2759"/>
<sequence length="361" mass="39284">MSSPSTPKASPAKPASPSPLSSPETPRPLRTFSRAPPVDLGDRLANARNLRPDDAPPPPSPQASFPAFGGGVMMQAPVHSAIGPALDHKVGPMYGGVPGSYISPYDTGGKAPGDKHLLASTMTEAEFERKYGSFARRGTDAQSQRTIISPGGVVIPVTTEIEAMGILEKLEMERLEKEKKAGPPSVPSGAKDRLVLLGPFRLIKKACASKADTKGYAEMSAWLDAHMHEELHKVVVSDEVLPEVVYAVHIPMTDTDWKFYNDALAMCFPEALELHNALATGYDAMDHFTDSHEFAKAGFPNEQSELTKDALTMPDKTKEEMLTVMVKQHRLSLPWDYGRPVQFRPDLVPEELGGKLKGYQE</sequence>
<comment type="caution">
    <text evidence="2">The sequence shown here is derived from an EMBL/GenBank/DDBJ whole genome shotgun (WGS) entry which is preliminary data.</text>
</comment>
<dbReference type="EMBL" id="JAGMVJ010000018">
    <property type="protein sequence ID" value="KAH7077415.1"/>
    <property type="molecule type" value="Genomic_DNA"/>
</dbReference>
<reference evidence="2" key="1">
    <citation type="journal article" date="2021" name="Nat. Commun.">
        <title>Genetic determinants of endophytism in the Arabidopsis root mycobiome.</title>
        <authorList>
            <person name="Mesny F."/>
            <person name="Miyauchi S."/>
            <person name="Thiergart T."/>
            <person name="Pickel B."/>
            <person name="Atanasova L."/>
            <person name="Karlsson M."/>
            <person name="Huettel B."/>
            <person name="Barry K.W."/>
            <person name="Haridas S."/>
            <person name="Chen C."/>
            <person name="Bauer D."/>
            <person name="Andreopoulos W."/>
            <person name="Pangilinan J."/>
            <person name="LaButti K."/>
            <person name="Riley R."/>
            <person name="Lipzen A."/>
            <person name="Clum A."/>
            <person name="Drula E."/>
            <person name="Henrissat B."/>
            <person name="Kohler A."/>
            <person name="Grigoriev I.V."/>
            <person name="Martin F.M."/>
            <person name="Hacquard S."/>
        </authorList>
    </citation>
    <scope>NUCLEOTIDE SEQUENCE</scope>
    <source>
        <strain evidence="2">MPI-SDFR-AT-0120</strain>
    </source>
</reference>
<name>A0A8K0QXV0_9PLEO</name>
<dbReference type="Proteomes" id="UP000813461">
    <property type="component" value="Unassembled WGS sequence"/>
</dbReference>